<dbReference type="AlphaFoldDB" id="A0A835JPP9"/>
<evidence type="ECO:0000313" key="14">
    <source>
        <dbReference type="EMBL" id="KAF9675135.1"/>
    </source>
</evidence>
<dbReference type="InterPro" id="IPR032861">
    <property type="entry name" value="TAXi_N"/>
</dbReference>
<dbReference type="GO" id="GO:0006508">
    <property type="term" value="P:proteolysis"/>
    <property type="evidence" value="ECO:0007669"/>
    <property type="project" value="UniProtKB-KW"/>
</dbReference>
<keyword evidence="8 12" id="KW-1133">Transmembrane helix</keyword>
<dbReference type="GO" id="GO:0016020">
    <property type="term" value="C:membrane"/>
    <property type="evidence" value="ECO:0007669"/>
    <property type="project" value="UniProtKB-SubCell"/>
</dbReference>
<evidence type="ECO:0000256" key="5">
    <source>
        <dbReference type="ARBA" id="ARBA00022729"/>
    </source>
</evidence>
<feature type="domain" description="Peptidase A1" evidence="13">
    <location>
        <begin position="83"/>
        <end position="544"/>
    </location>
</feature>
<comment type="caution">
    <text evidence="14">The sequence shown here is derived from an EMBL/GenBank/DDBJ whole genome shotgun (WGS) entry which is preliminary data.</text>
</comment>
<feature type="active site" evidence="11">
    <location>
        <position position="319"/>
    </location>
</feature>
<evidence type="ECO:0000256" key="2">
    <source>
        <dbReference type="ARBA" id="ARBA00007447"/>
    </source>
</evidence>
<evidence type="ECO:0000256" key="6">
    <source>
        <dbReference type="ARBA" id="ARBA00022750"/>
    </source>
</evidence>
<comment type="similarity">
    <text evidence="2">Belongs to the peptidase A1 family.</text>
</comment>
<dbReference type="CDD" id="cd05476">
    <property type="entry name" value="pepsin_A_like_plant"/>
    <property type="match status" value="1"/>
</dbReference>
<dbReference type="SUPFAM" id="SSF50630">
    <property type="entry name" value="Acid proteases"/>
    <property type="match status" value="2"/>
</dbReference>
<feature type="transmembrane region" description="Helical" evidence="12">
    <location>
        <begin position="364"/>
        <end position="382"/>
    </location>
</feature>
<dbReference type="Pfam" id="PF14543">
    <property type="entry name" value="TAXi_N"/>
    <property type="match status" value="1"/>
</dbReference>
<evidence type="ECO:0000259" key="13">
    <source>
        <dbReference type="PROSITE" id="PS51767"/>
    </source>
</evidence>
<reference evidence="14 15" key="1">
    <citation type="submission" date="2020-10" db="EMBL/GenBank/DDBJ databases">
        <title>Plant Genome Project.</title>
        <authorList>
            <person name="Zhang R.-G."/>
        </authorList>
    </citation>
    <scope>NUCLEOTIDE SEQUENCE [LARGE SCALE GENOMIC DNA]</scope>
    <source>
        <strain evidence="14">FAFU-HL-1</strain>
        <tissue evidence="14">Leaf</tissue>
    </source>
</reference>
<dbReference type="Proteomes" id="UP000657918">
    <property type="component" value="Unassembled WGS sequence"/>
</dbReference>
<evidence type="ECO:0000256" key="3">
    <source>
        <dbReference type="ARBA" id="ARBA00022670"/>
    </source>
</evidence>
<dbReference type="PANTHER" id="PTHR13683">
    <property type="entry name" value="ASPARTYL PROTEASES"/>
    <property type="match status" value="1"/>
</dbReference>
<name>A0A835JPP9_9ROSI</name>
<evidence type="ECO:0000313" key="15">
    <source>
        <dbReference type="Proteomes" id="UP000657918"/>
    </source>
</evidence>
<feature type="transmembrane region" description="Helical" evidence="12">
    <location>
        <begin position="434"/>
        <end position="458"/>
    </location>
</feature>
<evidence type="ECO:0000256" key="7">
    <source>
        <dbReference type="ARBA" id="ARBA00022801"/>
    </source>
</evidence>
<evidence type="ECO:0000256" key="1">
    <source>
        <dbReference type="ARBA" id="ARBA00004370"/>
    </source>
</evidence>
<proteinExistence type="inferred from homology"/>
<feature type="active site" evidence="11">
    <location>
        <position position="101"/>
    </location>
</feature>
<dbReference type="PANTHER" id="PTHR13683:SF375">
    <property type="entry name" value="PEPTIDASE A1 DOMAIN-CONTAINING PROTEIN"/>
    <property type="match status" value="1"/>
</dbReference>
<evidence type="ECO:0000256" key="10">
    <source>
        <dbReference type="ARBA" id="ARBA00023180"/>
    </source>
</evidence>
<keyword evidence="5" id="KW-0732">Signal</keyword>
<evidence type="ECO:0000256" key="9">
    <source>
        <dbReference type="ARBA" id="ARBA00023136"/>
    </source>
</evidence>
<evidence type="ECO:0000256" key="11">
    <source>
        <dbReference type="PIRSR" id="PIRSR601461-1"/>
    </source>
</evidence>
<dbReference type="PROSITE" id="PS51767">
    <property type="entry name" value="PEPTIDASE_A1"/>
    <property type="match status" value="1"/>
</dbReference>
<dbReference type="Pfam" id="PF14541">
    <property type="entry name" value="TAXi_C"/>
    <property type="match status" value="1"/>
</dbReference>
<keyword evidence="10" id="KW-0325">Glycoprotein</keyword>
<dbReference type="EMBL" id="JADGMS010000009">
    <property type="protein sequence ID" value="KAF9675135.1"/>
    <property type="molecule type" value="Genomic_DNA"/>
</dbReference>
<keyword evidence="6" id="KW-0064">Aspartyl protease</keyword>
<dbReference type="InterPro" id="IPR001461">
    <property type="entry name" value="Aspartic_peptidase_A1"/>
</dbReference>
<organism evidence="14 15">
    <name type="scientific">Salix dunnii</name>
    <dbReference type="NCBI Taxonomy" id="1413687"/>
    <lineage>
        <taxon>Eukaryota</taxon>
        <taxon>Viridiplantae</taxon>
        <taxon>Streptophyta</taxon>
        <taxon>Embryophyta</taxon>
        <taxon>Tracheophyta</taxon>
        <taxon>Spermatophyta</taxon>
        <taxon>Magnoliopsida</taxon>
        <taxon>eudicotyledons</taxon>
        <taxon>Gunneridae</taxon>
        <taxon>Pentapetalae</taxon>
        <taxon>rosids</taxon>
        <taxon>fabids</taxon>
        <taxon>Malpighiales</taxon>
        <taxon>Salicaceae</taxon>
        <taxon>Saliceae</taxon>
        <taxon>Salix</taxon>
    </lineage>
</organism>
<evidence type="ECO:0000256" key="12">
    <source>
        <dbReference type="SAM" id="Phobius"/>
    </source>
</evidence>
<dbReference type="InterPro" id="IPR034161">
    <property type="entry name" value="Pepsin-like_plant"/>
</dbReference>
<keyword evidence="9 12" id="KW-0472">Membrane</keyword>
<evidence type="ECO:0000256" key="4">
    <source>
        <dbReference type="ARBA" id="ARBA00022692"/>
    </source>
</evidence>
<keyword evidence="3" id="KW-0645">Protease</keyword>
<keyword evidence="7" id="KW-0378">Hydrolase</keyword>
<dbReference type="InterPro" id="IPR033121">
    <property type="entry name" value="PEPTIDASE_A1"/>
</dbReference>
<accession>A0A835JPP9</accession>
<dbReference type="FunFam" id="2.40.70.10:FF:000020">
    <property type="entry name" value="Aspartic proteinase-like protein 2"/>
    <property type="match status" value="1"/>
</dbReference>
<protein>
    <recommendedName>
        <fullName evidence="13">Peptidase A1 domain-containing protein</fullName>
    </recommendedName>
</protein>
<gene>
    <name evidence="14" type="ORF">SADUNF_Sadunf09G0000600</name>
</gene>
<dbReference type="Gene3D" id="2.40.70.10">
    <property type="entry name" value="Acid Proteases"/>
    <property type="match status" value="3"/>
</dbReference>
<keyword evidence="4 12" id="KW-0812">Transmembrane</keyword>
<comment type="subcellular location">
    <subcellularLocation>
        <location evidence="1">Membrane</location>
    </subcellularLocation>
</comment>
<evidence type="ECO:0000256" key="8">
    <source>
        <dbReference type="ARBA" id="ARBA00022989"/>
    </source>
</evidence>
<dbReference type="InterPro" id="IPR021109">
    <property type="entry name" value="Peptidase_aspartic_dom_sf"/>
</dbReference>
<dbReference type="PRINTS" id="PR00792">
    <property type="entry name" value="PEPSIN"/>
</dbReference>
<dbReference type="GO" id="GO:0004190">
    <property type="term" value="F:aspartic-type endopeptidase activity"/>
    <property type="evidence" value="ECO:0007669"/>
    <property type="project" value="UniProtKB-KW"/>
</dbReference>
<sequence>MAAAPFPAGILIAAVVFHATVVLSSFPATFHLERGITANHKLKLSKLKERDRVRHARMLQSSGIGVVDFPVQGTFNPLLVGLYYTRLQLGSPPRDFHVQIDTGSDVLWVSCGSCNGCPVNSGLHTPLNFFDPGSSPTASLISCSDQRCSLGLQSSDSVCSSQNNQCGYTFQYGDGSGTSGYYVSDLLHFNTVLGGSVMNNFSAPIVFGCSTLKTGDLTKSDVAVDGIFGFGQQDMSVVSQLASQGISPRAFSHCLKGDDSGGGILVLGEIVEPNIVYTPLVPSQPHYNLYLQSISVNGQTLAIDSSVFGTSSNQGTIIDSGTTLAYLAEAAYDPFISAITSIVSPSVHPYLSKGSHCYLMSSRFIFYLYYPSSISVVMWSMLHRLNPEICARFVLSINDIFPQVSLNFAGGASMILIPQDYLIQQSSIVSSLSLILIITSNFLLLRIFFYAVGALGIYNRTDHFVMAMLHYLQSQLPMPLFLLKTRKHPESLTSRIELILQTGALLWCIGFQKIQGQGITILGDLVLKDKIVVYDIANQRIGWANYDCSMSVNVSTALDTGKSEFVNAGTLSNNGSPKNRLHKMTPVTMMSFLLHMLLLSCYMFL</sequence>
<keyword evidence="15" id="KW-1185">Reference proteome</keyword>
<dbReference type="InterPro" id="IPR032799">
    <property type="entry name" value="TAXi_C"/>
</dbReference>
<dbReference type="OrthoDB" id="2747330at2759"/>